<dbReference type="STRING" id="1365824.V5GW35"/>
<dbReference type="AlphaFoldDB" id="V5GW35"/>
<dbReference type="SMART" id="SM00320">
    <property type="entry name" value="WD40"/>
    <property type="match status" value="2"/>
</dbReference>
<reference evidence="3" key="1">
    <citation type="journal article" date="2013" name="Genome Announc.">
        <title>Draft genome sequence of Pseudozyma brasiliensis sp. nov. strain GHG001, a high producer of endo-1,4-xylanase isolated from an insect pest of sugarcane.</title>
        <authorList>
            <person name="Oliveira J.V.D.C."/>
            <person name="dos Santos R.A.C."/>
            <person name="Borges T.A."/>
            <person name="Riano-Pachon D.M."/>
            <person name="Goldman G.H."/>
        </authorList>
    </citation>
    <scope>NUCLEOTIDE SEQUENCE [LARGE SCALE GENOMIC DNA]</scope>
    <source>
        <strain evidence="3">GHG001</strain>
    </source>
</reference>
<dbReference type="InterPro" id="IPR049916">
    <property type="entry name" value="WDR72-like"/>
</dbReference>
<dbReference type="HOGENOM" id="CLU_040065_0_0_1"/>
<name>V5GW35_KALBG</name>
<feature type="repeat" description="WD" evidence="1">
    <location>
        <begin position="343"/>
        <end position="380"/>
    </location>
</feature>
<gene>
    <name evidence="2" type="ORF">PSEUBRA_SCAF1g00533</name>
</gene>
<dbReference type="SUPFAM" id="SSF48371">
    <property type="entry name" value="ARM repeat"/>
    <property type="match status" value="1"/>
</dbReference>
<evidence type="ECO:0000313" key="2">
    <source>
        <dbReference type="EMBL" id="EST10087.1"/>
    </source>
</evidence>
<organism evidence="2 3">
    <name type="scientific">Kalmanozyma brasiliensis (strain GHG001)</name>
    <name type="common">Yeast</name>
    <name type="synonym">Pseudozyma brasiliensis</name>
    <dbReference type="NCBI Taxonomy" id="1365824"/>
    <lineage>
        <taxon>Eukaryota</taxon>
        <taxon>Fungi</taxon>
        <taxon>Dikarya</taxon>
        <taxon>Basidiomycota</taxon>
        <taxon>Ustilaginomycotina</taxon>
        <taxon>Ustilaginomycetes</taxon>
        <taxon>Ustilaginales</taxon>
        <taxon>Ustilaginaceae</taxon>
        <taxon>Kalmanozyma</taxon>
    </lineage>
</organism>
<dbReference type="OrthoDB" id="338622at2759"/>
<sequence>MVASALLRVLSHVSELKRLAEDLQRFVEDEAHLSSLVGVGFRGVQLTELAPYWLDSNMELQNASRSMFQAAVTRLGQAQLDVLCDQWQTSLSPAKTAQDNAKTRMADIASEDVELQIRALALLGSIAVERYTSMSPRLLKDIAKAIHGSIVSDKGSEMRSSHELQMLAVAIELCRQGFSMWQHYFDATEVVRSLFALSTSTSTSSSTSADSDLRTLARAATLQIAAENTPLFMTTLSLDILHARSAAHCSATMRLVAFMVRKRPSVLVANLPRLAEAVVKSLDPTHTTMREAVVNAATVMIGELVSTYPSLSFFGGGQRLAVGTHEGAVIMYDLKTATRLYVLEGHRRRADAVSFSPDGRRLVTMSLEEGRVLVWKTSSGFSTFFSPGQMPRQGATDVKLTDGAYKAFLFNVGEQHQSASKAGTTQAATFGCHQGENQEQDFVGFDRIRFQWNSERSVKVQIGEAQLNISVD</sequence>
<proteinExistence type="predicted"/>
<evidence type="ECO:0000256" key="1">
    <source>
        <dbReference type="PROSITE-ProRule" id="PRU00221"/>
    </source>
</evidence>
<dbReference type="InterPro" id="IPR036322">
    <property type="entry name" value="WD40_repeat_dom_sf"/>
</dbReference>
<dbReference type="InterPro" id="IPR001680">
    <property type="entry name" value="WD40_rpt"/>
</dbReference>
<dbReference type="InterPro" id="IPR011989">
    <property type="entry name" value="ARM-like"/>
</dbReference>
<dbReference type="eggNOG" id="KOG4155">
    <property type="taxonomic scope" value="Eukaryota"/>
</dbReference>
<dbReference type="SUPFAM" id="SSF50978">
    <property type="entry name" value="WD40 repeat-like"/>
    <property type="match status" value="1"/>
</dbReference>
<accession>V5GW35</accession>
<keyword evidence="3" id="KW-1185">Reference proteome</keyword>
<dbReference type="Proteomes" id="UP000019377">
    <property type="component" value="Unassembled WGS sequence"/>
</dbReference>
<dbReference type="InterPro" id="IPR015943">
    <property type="entry name" value="WD40/YVTN_repeat-like_dom_sf"/>
</dbReference>
<dbReference type="Gene3D" id="2.130.10.10">
    <property type="entry name" value="YVTN repeat-like/Quinoprotein amine dehydrogenase"/>
    <property type="match status" value="1"/>
</dbReference>
<protein>
    <submittedName>
        <fullName evidence="2">Uncharacterized protein</fullName>
    </submittedName>
</protein>
<dbReference type="GeneID" id="27418724"/>
<dbReference type="PANTHER" id="PTHR44099:SF4">
    <property type="entry name" value="RABCONNECTIN-3B, ISOFORM A"/>
    <property type="match status" value="1"/>
</dbReference>
<dbReference type="PANTHER" id="PTHR44099">
    <property type="entry name" value="RABCONNECTIN-3B, ISOFORM A"/>
    <property type="match status" value="1"/>
</dbReference>
<dbReference type="EMBL" id="KI545851">
    <property type="protein sequence ID" value="EST10087.1"/>
    <property type="molecule type" value="Genomic_DNA"/>
</dbReference>
<evidence type="ECO:0000313" key="3">
    <source>
        <dbReference type="Proteomes" id="UP000019377"/>
    </source>
</evidence>
<keyword evidence="1" id="KW-0853">WD repeat</keyword>
<dbReference type="OMA" id="TELAPYW"/>
<dbReference type="GO" id="GO:0005737">
    <property type="term" value="C:cytoplasm"/>
    <property type="evidence" value="ECO:0007669"/>
    <property type="project" value="TreeGrafter"/>
</dbReference>
<dbReference type="PROSITE" id="PS50082">
    <property type="entry name" value="WD_REPEATS_2"/>
    <property type="match status" value="1"/>
</dbReference>
<dbReference type="InterPro" id="IPR016024">
    <property type="entry name" value="ARM-type_fold"/>
</dbReference>
<dbReference type="Gene3D" id="1.25.10.10">
    <property type="entry name" value="Leucine-rich Repeat Variant"/>
    <property type="match status" value="1"/>
</dbReference>